<sequence>MPQIRIMDDDPDYVEHILSILLPLLAADPRLTVGTVTRLRHREGGGRQVFTLLAIDYPPRATPSPIHITAERVDPPPPPRRMAPRSRTRRELPPA</sequence>
<protein>
    <submittedName>
        <fullName evidence="2">Uncharacterized protein</fullName>
    </submittedName>
</protein>
<evidence type="ECO:0000313" key="3">
    <source>
        <dbReference type="Proteomes" id="UP000253303"/>
    </source>
</evidence>
<keyword evidence="3" id="KW-1185">Reference proteome</keyword>
<dbReference type="AlphaFoldDB" id="A0A366M7D8"/>
<proteinExistence type="predicted"/>
<gene>
    <name evidence="2" type="ORF">DP939_02760</name>
</gene>
<dbReference type="OrthoDB" id="4328225at2"/>
<accession>A0A366M7D8</accession>
<feature type="region of interest" description="Disordered" evidence="1">
    <location>
        <begin position="63"/>
        <end position="95"/>
    </location>
</feature>
<organism evidence="2 3">
    <name type="scientific">Spongiactinospora rosea</name>
    <dbReference type="NCBI Taxonomy" id="2248750"/>
    <lineage>
        <taxon>Bacteria</taxon>
        <taxon>Bacillati</taxon>
        <taxon>Actinomycetota</taxon>
        <taxon>Actinomycetes</taxon>
        <taxon>Streptosporangiales</taxon>
        <taxon>Streptosporangiaceae</taxon>
        <taxon>Spongiactinospora</taxon>
    </lineage>
</organism>
<reference evidence="2 3" key="1">
    <citation type="submission" date="2018-06" db="EMBL/GenBank/DDBJ databases">
        <title>Sphaerisporangium craniellae sp. nov., isolated from a marine sponge in the South China Sea.</title>
        <authorList>
            <person name="Li L."/>
        </authorList>
    </citation>
    <scope>NUCLEOTIDE SEQUENCE [LARGE SCALE GENOMIC DNA]</scope>
    <source>
        <strain evidence="2 3">LHW63015</strain>
    </source>
</reference>
<dbReference type="RefSeq" id="WP_113978497.1">
    <property type="nucleotide sequence ID" value="NZ_QMEY01000001.1"/>
</dbReference>
<evidence type="ECO:0000313" key="2">
    <source>
        <dbReference type="EMBL" id="RBQ21650.1"/>
    </source>
</evidence>
<evidence type="ECO:0000256" key="1">
    <source>
        <dbReference type="SAM" id="MobiDB-lite"/>
    </source>
</evidence>
<name>A0A366M7D8_9ACTN</name>
<dbReference type="Proteomes" id="UP000253303">
    <property type="component" value="Unassembled WGS sequence"/>
</dbReference>
<comment type="caution">
    <text evidence="2">The sequence shown here is derived from an EMBL/GenBank/DDBJ whole genome shotgun (WGS) entry which is preliminary data.</text>
</comment>
<dbReference type="EMBL" id="QMEY01000001">
    <property type="protein sequence ID" value="RBQ21650.1"/>
    <property type="molecule type" value="Genomic_DNA"/>
</dbReference>